<keyword evidence="16" id="KW-0472">Membrane</keyword>
<feature type="signal peptide" evidence="18">
    <location>
        <begin position="1"/>
        <end position="18"/>
    </location>
</feature>
<feature type="chain" id="PRO_5029856487" evidence="18">
    <location>
        <begin position="19"/>
        <end position="436"/>
    </location>
</feature>
<keyword evidence="8" id="KW-0597">Phosphoprotein</keyword>
<evidence type="ECO:0000256" key="15">
    <source>
        <dbReference type="ARBA" id="ARBA00023125"/>
    </source>
</evidence>
<evidence type="ECO:0000259" key="19">
    <source>
        <dbReference type="PROSITE" id="PS50222"/>
    </source>
</evidence>
<dbReference type="AlphaFoldDB" id="A0A7I8VYC1"/>
<dbReference type="InterPro" id="IPR002048">
    <property type="entry name" value="EF_hand_dom"/>
</dbReference>
<feature type="domain" description="EF-hand" evidence="19">
    <location>
        <begin position="319"/>
        <end position="354"/>
    </location>
</feature>
<feature type="compositionally biased region" description="Basic and acidic residues" evidence="17">
    <location>
        <begin position="380"/>
        <end position="390"/>
    </location>
</feature>
<dbReference type="PANTHER" id="PTHR19237:SF20">
    <property type="entry name" value="NUCLEOBINDIN 1"/>
    <property type="match status" value="1"/>
</dbReference>
<evidence type="ECO:0000256" key="3">
    <source>
        <dbReference type="ARBA" id="ARBA00004555"/>
    </source>
</evidence>
<feature type="region of interest" description="Disordered" evidence="17">
    <location>
        <begin position="380"/>
        <end position="436"/>
    </location>
</feature>
<dbReference type="GO" id="GO:0005793">
    <property type="term" value="C:endoplasmic reticulum-Golgi intermediate compartment"/>
    <property type="evidence" value="ECO:0007669"/>
    <property type="project" value="TreeGrafter"/>
</dbReference>
<keyword evidence="12" id="KW-0677">Repeat</keyword>
<sequence length="436" mass="51724">MKIVFVLILVCTIDVIVGPPVQPDKKKAEEEEDPSMGLEYERYLKEVVNILESDEIFRKKLEGMNSTEIEHQEKFLIYNSYLQDVFNVLMSDKPFNERLSKVKDIGKEAGDVAQHLELVSKGVRSKLDELKRQEIERLKIIAKLLKKNINQRDVKRYREKLIDLVEHLDHSNPTSFEEDDLRRLIKKATSDLSTIDKKRREEFKNYELEKETIRREKLKNLDENKRKEEEKAFEELQKKHKDHPKLHHPGSKDQLEEVWEKEDGLDKGDFDPKTFFNLHDKNSDGYLDEEEIEALFQRELDKVYNADQPEDDMIERFEEMNRMREHVMNEMDKDKDAMLSYNEFIEGTKKDEYKKDEGWNTLDEEKPFSEDELQDFMKEFEEKRKEKFEGHAQPGEVHVPVDPSAVPKPADHLEGDKKAPDVQHMEQPNPSLKEQH</sequence>
<keyword evidence="13" id="KW-0106">Calcium</keyword>
<dbReference type="Pfam" id="PF13499">
    <property type="entry name" value="EF-hand_7"/>
    <property type="match status" value="1"/>
</dbReference>
<dbReference type="PROSITE" id="PS00018">
    <property type="entry name" value="EF_HAND_1"/>
    <property type="match status" value="1"/>
</dbReference>
<dbReference type="GO" id="GO:0005509">
    <property type="term" value="F:calcium ion binding"/>
    <property type="evidence" value="ECO:0007669"/>
    <property type="project" value="InterPro"/>
</dbReference>
<evidence type="ECO:0000256" key="17">
    <source>
        <dbReference type="SAM" id="MobiDB-lite"/>
    </source>
</evidence>
<dbReference type="InterPro" id="IPR011992">
    <property type="entry name" value="EF-hand-dom_pair"/>
</dbReference>
<evidence type="ECO:0000256" key="10">
    <source>
        <dbReference type="ARBA" id="ARBA00022723"/>
    </source>
</evidence>
<evidence type="ECO:0000256" key="7">
    <source>
        <dbReference type="ARBA" id="ARBA00022525"/>
    </source>
</evidence>
<feature type="region of interest" description="Disordered" evidence="17">
    <location>
        <begin position="229"/>
        <end position="260"/>
    </location>
</feature>
<dbReference type="GO" id="GO:0005085">
    <property type="term" value="F:guanyl-nucleotide exchange factor activity"/>
    <property type="evidence" value="ECO:0007669"/>
    <property type="project" value="UniProtKB-KW"/>
</dbReference>
<protein>
    <submittedName>
        <fullName evidence="20">DgyrCDS9769</fullName>
    </submittedName>
</protein>
<dbReference type="InterPro" id="IPR040250">
    <property type="entry name" value="Nucleobindin"/>
</dbReference>
<dbReference type="PROSITE" id="PS50222">
    <property type="entry name" value="EF_HAND_2"/>
    <property type="match status" value="2"/>
</dbReference>
<evidence type="ECO:0000256" key="5">
    <source>
        <dbReference type="ARBA" id="ARBA00008063"/>
    </source>
</evidence>
<dbReference type="GO" id="GO:0005794">
    <property type="term" value="C:Golgi apparatus"/>
    <property type="evidence" value="ECO:0007669"/>
    <property type="project" value="UniProtKB-SubCell"/>
</dbReference>
<dbReference type="InterPro" id="IPR018247">
    <property type="entry name" value="EF_Hand_1_Ca_BS"/>
</dbReference>
<keyword evidence="10" id="KW-0479">Metal-binding</keyword>
<feature type="compositionally biased region" description="Basic residues" evidence="17">
    <location>
        <begin position="238"/>
        <end position="249"/>
    </location>
</feature>
<evidence type="ECO:0000256" key="2">
    <source>
        <dbReference type="ARBA" id="ARBA00004496"/>
    </source>
</evidence>
<feature type="domain" description="EF-hand" evidence="19">
    <location>
        <begin position="267"/>
        <end position="302"/>
    </location>
</feature>
<evidence type="ECO:0000256" key="16">
    <source>
        <dbReference type="ARBA" id="ARBA00023136"/>
    </source>
</evidence>
<keyword evidence="6" id="KW-0963">Cytoplasm</keyword>
<comment type="caution">
    <text evidence="20">The sequence shown here is derived from an EMBL/GenBank/DDBJ whole genome shotgun (WGS) entry which is preliminary data.</text>
</comment>
<evidence type="ECO:0000256" key="18">
    <source>
        <dbReference type="SAM" id="SignalP"/>
    </source>
</evidence>
<keyword evidence="21" id="KW-1185">Reference proteome</keyword>
<dbReference type="GO" id="GO:0003677">
    <property type="term" value="F:DNA binding"/>
    <property type="evidence" value="ECO:0007669"/>
    <property type="project" value="UniProtKB-KW"/>
</dbReference>
<dbReference type="PANTHER" id="PTHR19237">
    <property type="entry name" value="NUCLEOBINDIN"/>
    <property type="match status" value="1"/>
</dbReference>
<dbReference type="Proteomes" id="UP000549394">
    <property type="component" value="Unassembled WGS sequence"/>
</dbReference>
<organism evidence="20 21">
    <name type="scientific">Dimorphilus gyrociliatus</name>
    <dbReference type="NCBI Taxonomy" id="2664684"/>
    <lineage>
        <taxon>Eukaryota</taxon>
        <taxon>Metazoa</taxon>
        <taxon>Spiralia</taxon>
        <taxon>Lophotrochozoa</taxon>
        <taxon>Annelida</taxon>
        <taxon>Polychaeta</taxon>
        <taxon>Polychaeta incertae sedis</taxon>
        <taxon>Dinophilidae</taxon>
        <taxon>Dimorphilus</taxon>
    </lineage>
</organism>
<evidence type="ECO:0000256" key="8">
    <source>
        <dbReference type="ARBA" id="ARBA00022553"/>
    </source>
</evidence>
<accession>A0A7I8VYC1</accession>
<dbReference type="Gene3D" id="1.10.238.10">
    <property type="entry name" value="EF-hand"/>
    <property type="match status" value="1"/>
</dbReference>
<dbReference type="FunFam" id="1.10.238.10:FF:000045">
    <property type="entry name" value="Nucleobindin 2"/>
    <property type="match status" value="1"/>
</dbReference>
<evidence type="ECO:0000256" key="13">
    <source>
        <dbReference type="ARBA" id="ARBA00022837"/>
    </source>
</evidence>
<evidence type="ECO:0000256" key="9">
    <source>
        <dbReference type="ARBA" id="ARBA00022658"/>
    </source>
</evidence>
<evidence type="ECO:0000313" key="20">
    <source>
        <dbReference type="EMBL" id="CAD5121236.1"/>
    </source>
</evidence>
<keyword evidence="14" id="KW-0333">Golgi apparatus</keyword>
<evidence type="ECO:0000256" key="12">
    <source>
        <dbReference type="ARBA" id="ARBA00022737"/>
    </source>
</evidence>
<keyword evidence="11 18" id="KW-0732">Signal</keyword>
<dbReference type="InterPro" id="IPR057576">
    <property type="entry name" value="NUCB1_N"/>
</dbReference>
<feature type="compositionally biased region" description="Polar residues" evidence="17">
    <location>
        <begin position="426"/>
        <end position="436"/>
    </location>
</feature>
<dbReference type="GO" id="GO:0016020">
    <property type="term" value="C:membrane"/>
    <property type="evidence" value="ECO:0007669"/>
    <property type="project" value="UniProtKB-SubCell"/>
</dbReference>
<evidence type="ECO:0000256" key="11">
    <source>
        <dbReference type="ARBA" id="ARBA00022729"/>
    </source>
</evidence>
<comment type="similarity">
    <text evidence="5">Belongs to the nucleobindin family.</text>
</comment>
<dbReference type="OrthoDB" id="5982823at2759"/>
<evidence type="ECO:0000313" key="21">
    <source>
        <dbReference type="Proteomes" id="UP000549394"/>
    </source>
</evidence>
<keyword evidence="15" id="KW-0238">DNA-binding</keyword>
<keyword evidence="7" id="KW-0964">Secreted</keyword>
<evidence type="ECO:0000256" key="4">
    <source>
        <dbReference type="ARBA" id="ARBA00004613"/>
    </source>
</evidence>
<evidence type="ECO:0000256" key="6">
    <source>
        <dbReference type="ARBA" id="ARBA00022490"/>
    </source>
</evidence>
<comment type="subcellular location">
    <subcellularLocation>
        <location evidence="2">Cytoplasm</location>
    </subcellularLocation>
    <subcellularLocation>
        <location evidence="3">Golgi apparatus</location>
    </subcellularLocation>
    <subcellularLocation>
        <location evidence="1">Membrane</location>
        <topology evidence="1">Peripheral membrane protein</topology>
    </subcellularLocation>
    <subcellularLocation>
        <location evidence="4">Secreted</location>
    </subcellularLocation>
</comment>
<dbReference type="SMART" id="SM00054">
    <property type="entry name" value="EFh"/>
    <property type="match status" value="2"/>
</dbReference>
<dbReference type="GO" id="GO:0070062">
    <property type="term" value="C:extracellular exosome"/>
    <property type="evidence" value="ECO:0007669"/>
    <property type="project" value="TreeGrafter"/>
</dbReference>
<dbReference type="EMBL" id="CAJFCJ010000014">
    <property type="protein sequence ID" value="CAD5121236.1"/>
    <property type="molecule type" value="Genomic_DNA"/>
</dbReference>
<proteinExistence type="inferred from homology"/>
<feature type="compositionally biased region" description="Basic and acidic residues" evidence="17">
    <location>
        <begin position="409"/>
        <end position="424"/>
    </location>
</feature>
<name>A0A7I8VYC1_9ANNE</name>
<evidence type="ECO:0000256" key="1">
    <source>
        <dbReference type="ARBA" id="ARBA00004170"/>
    </source>
</evidence>
<reference evidence="20 21" key="1">
    <citation type="submission" date="2020-08" db="EMBL/GenBank/DDBJ databases">
        <authorList>
            <person name="Hejnol A."/>
        </authorList>
    </citation>
    <scope>NUCLEOTIDE SEQUENCE [LARGE SCALE GENOMIC DNA]</scope>
</reference>
<gene>
    <name evidence="20" type="ORF">DGYR_LOCUS9220</name>
</gene>
<dbReference type="Pfam" id="PF25434">
    <property type="entry name" value="NUCB1_N"/>
    <property type="match status" value="1"/>
</dbReference>
<evidence type="ECO:0000256" key="14">
    <source>
        <dbReference type="ARBA" id="ARBA00023034"/>
    </source>
</evidence>
<keyword evidence="9" id="KW-0344">Guanine-nucleotide releasing factor</keyword>
<dbReference type="SUPFAM" id="SSF47473">
    <property type="entry name" value="EF-hand"/>
    <property type="match status" value="1"/>
</dbReference>